<evidence type="ECO:0000313" key="1">
    <source>
        <dbReference type="EMBL" id="MCP0887174.1"/>
    </source>
</evidence>
<gene>
    <name evidence="1" type="ORF">LB941_07485</name>
</gene>
<dbReference type="AlphaFoldDB" id="A0A9X2JLR3"/>
<accession>A0A9X2JLR3</accession>
<proteinExistence type="predicted"/>
<sequence>MNKIYLAAPFFNDAQNNRISAVKHALEQNPTVANVFEPAKHSYKNAEFGTLEWQKAAFGLDTSQIVKADAVVAIIDYKLEDSDNEADSGTAFEIGFAYGTRTPIIIVQFDPEKEINLMIRQAMTAYFDVNKNGLTALSNYDFDELMPAFVTDRPVI</sequence>
<dbReference type="Pfam" id="PF05014">
    <property type="entry name" value="Nuc_deoxyrib_tr"/>
    <property type="match status" value="1"/>
</dbReference>
<dbReference type="Proteomes" id="UP001139006">
    <property type="component" value="Unassembled WGS sequence"/>
</dbReference>
<name>A0A9X2JLR3_9LACO</name>
<dbReference type="Gene3D" id="3.40.50.450">
    <property type="match status" value="1"/>
</dbReference>
<dbReference type="InterPro" id="IPR007710">
    <property type="entry name" value="Nucleoside_deoxyribTrfase"/>
</dbReference>
<dbReference type="EMBL" id="JAIULA010000013">
    <property type="protein sequence ID" value="MCP0887174.1"/>
    <property type="molecule type" value="Genomic_DNA"/>
</dbReference>
<reference evidence="1 2" key="1">
    <citation type="journal article" date="2023" name="Int. J. Syst. Evol. Microbiol.">
        <title>Ligilactobacillus ubinensis sp. nov., a novel species isolated from the wild ferment of a durian fruit (Durio zibethinus).</title>
        <authorList>
            <person name="Heng Y.C."/>
            <person name="Menon N."/>
            <person name="Chen B."/>
            <person name="Loo B.Z.L."/>
            <person name="Wong G.W.J."/>
            <person name="Lim A.C.H."/>
            <person name="Silvaraju S."/>
            <person name="Kittelmann S."/>
        </authorList>
    </citation>
    <scope>NUCLEOTIDE SEQUENCE [LARGE SCALE GENOMIC DNA]</scope>
    <source>
        <strain evidence="1 2">WILCCON 0076</strain>
    </source>
</reference>
<comment type="caution">
    <text evidence="1">The sequence shown here is derived from an EMBL/GenBank/DDBJ whole genome shotgun (WGS) entry which is preliminary data.</text>
</comment>
<dbReference type="RefSeq" id="WP_253360812.1">
    <property type="nucleotide sequence ID" value="NZ_JAIULA010000013.1"/>
</dbReference>
<organism evidence="1 2">
    <name type="scientific">Ligilactobacillus ubinensis</name>
    <dbReference type="NCBI Taxonomy" id="2876789"/>
    <lineage>
        <taxon>Bacteria</taxon>
        <taxon>Bacillati</taxon>
        <taxon>Bacillota</taxon>
        <taxon>Bacilli</taxon>
        <taxon>Lactobacillales</taxon>
        <taxon>Lactobacillaceae</taxon>
        <taxon>Ligilactobacillus</taxon>
    </lineage>
</organism>
<evidence type="ECO:0000313" key="2">
    <source>
        <dbReference type="Proteomes" id="UP001139006"/>
    </source>
</evidence>
<protein>
    <submittedName>
        <fullName evidence="1">Nucleoside 2-deoxyribosyltransferase</fullName>
    </submittedName>
</protein>
<keyword evidence="2" id="KW-1185">Reference proteome</keyword>
<dbReference type="SUPFAM" id="SSF52309">
    <property type="entry name" value="N-(deoxy)ribosyltransferase-like"/>
    <property type="match status" value="1"/>
</dbReference>